<proteinExistence type="predicted"/>
<dbReference type="EMBL" id="CACRSS010000021">
    <property type="protein sequence ID" value="VYT25049.1"/>
    <property type="molecule type" value="Genomic_DNA"/>
</dbReference>
<name>A0A6N2V3Q5_9BACT</name>
<accession>A0A6N2V3Q5</accession>
<reference evidence="1" key="1">
    <citation type="submission" date="2019-11" db="EMBL/GenBank/DDBJ databases">
        <authorList>
            <person name="Feng L."/>
        </authorList>
    </citation>
    <scope>NUCLEOTIDE SEQUENCE</scope>
    <source>
        <strain evidence="1">AMuciniphilaLFYP55</strain>
    </source>
</reference>
<sequence>MQLDPVRIIVFTVAVPMDAPGTSRRDMQAKLRDNFYITGP</sequence>
<gene>
    <name evidence="1" type="ORF">AMLFYP55_01299</name>
</gene>
<organism evidence="1">
    <name type="scientific">Akkermansia muciniphila</name>
    <dbReference type="NCBI Taxonomy" id="239935"/>
    <lineage>
        <taxon>Bacteria</taxon>
        <taxon>Pseudomonadati</taxon>
        <taxon>Verrucomicrobiota</taxon>
        <taxon>Verrucomicrobiia</taxon>
        <taxon>Verrucomicrobiales</taxon>
        <taxon>Akkermansiaceae</taxon>
        <taxon>Akkermansia</taxon>
    </lineage>
</organism>
<evidence type="ECO:0000313" key="1">
    <source>
        <dbReference type="EMBL" id="VYT25049.1"/>
    </source>
</evidence>
<protein>
    <submittedName>
        <fullName evidence="1">Uncharacterized protein</fullName>
    </submittedName>
</protein>
<dbReference type="AlphaFoldDB" id="A0A6N2V3Q5"/>